<dbReference type="OrthoDB" id="329139at2759"/>
<comment type="caution">
    <text evidence="9">The sequence shown here is derived from an EMBL/GenBank/DDBJ whole genome shotgun (WGS) entry which is preliminary data.</text>
</comment>
<organism evidence="9 10">
    <name type="scientific">Rhizophagus irregularis (strain DAOM 197198w)</name>
    <name type="common">Glomus intraradices</name>
    <dbReference type="NCBI Taxonomy" id="1432141"/>
    <lineage>
        <taxon>Eukaryota</taxon>
        <taxon>Fungi</taxon>
        <taxon>Fungi incertae sedis</taxon>
        <taxon>Mucoromycota</taxon>
        <taxon>Glomeromycotina</taxon>
        <taxon>Glomeromycetes</taxon>
        <taxon>Glomerales</taxon>
        <taxon>Glomeraceae</taxon>
        <taxon>Rhizophagus</taxon>
    </lineage>
</organism>
<protein>
    <recommendedName>
        <fullName evidence="4">EKC/KEOPS complex subunit CGI121</fullName>
    </recommendedName>
    <alternativeName>
        <fullName evidence="3">EKC/KEOPS complex subunit cgi121</fullName>
    </alternativeName>
</protein>
<keyword evidence="10" id="KW-1185">Reference proteome</keyword>
<evidence type="ECO:0000256" key="8">
    <source>
        <dbReference type="RuleBase" id="RU004398"/>
    </source>
</evidence>
<proteinExistence type="inferred from homology"/>
<dbReference type="SUPFAM" id="SSF143870">
    <property type="entry name" value="PF0523-like"/>
    <property type="match status" value="1"/>
</dbReference>
<comment type="subcellular location">
    <subcellularLocation>
        <location evidence="1">Nucleus</location>
    </subcellularLocation>
</comment>
<evidence type="ECO:0000256" key="3">
    <source>
        <dbReference type="ARBA" id="ARBA00015316"/>
    </source>
</evidence>
<evidence type="ECO:0000313" key="9">
    <source>
        <dbReference type="EMBL" id="EXX51808.1"/>
    </source>
</evidence>
<evidence type="ECO:0000256" key="2">
    <source>
        <dbReference type="ARBA" id="ARBA00005546"/>
    </source>
</evidence>
<evidence type="ECO:0000256" key="7">
    <source>
        <dbReference type="ARBA" id="ARBA00025043"/>
    </source>
</evidence>
<evidence type="ECO:0000256" key="1">
    <source>
        <dbReference type="ARBA" id="ARBA00004123"/>
    </source>
</evidence>
<dbReference type="AlphaFoldDB" id="A0A015LAG7"/>
<dbReference type="InterPro" id="IPR036504">
    <property type="entry name" value="CGI121/TPRKB_sf"/>
</dbReference>
<evidence type="ECO:0000256" key="6">
    <source>
        <dbReference type="ARBA" id="ARBA00023242"/>
    </source>
</evidence>
<dbReference type="Proteomes" id="UP000022910">
    <property type="component" value="Unassembled WGS sequence"/>
</dbReference>
<dbReference type="GO" id="GO:0000408">
    <property type="term" value="C:EKC/KEOPS complex"/>
    <property type="evidence" value="ECO:0007669"/>
    <property type="project" value="TreeGrafter"/>
</dbReference>
<accession>A0A015LAG7</accession>
<dbReference type="InterPro" id="IPR013926">
    <property type="entry name" value="CGI121/TPRKB"/>
</dbReference>
<dbReference type="HOGENOM" id="CLU_065847_1_0_1"/>
<dbReference type="Pfam" id="PF08617">
    <property type="entry name" value="CGI-121"/>
    <property type="match status" value="1"/>
</dbReference>
<evidence type="ECO:0000256" key="4">
    <source>
        <dbReference type="ARBA" id="ARBA00016009"/>
    </source>
</evidence>
<dbReference type="PANTHER" id="PTHR15840:SF10">
    <property type="entry name" value="EKC_KEOPS COMPLEX SUBUNIT TPRKB"/>
    <property type="match status" value="1"/>
</dbReference>
<dbReference type="EMBL" id="JEMT01029574">
    <property type="protein sequence ID" value="EXX51808.1"/>
    <property type="molecule type" value="Genomic_DNA"/>
</dbReference>
<evidence type="ECO:0000256" key="5">
    <source>
        <dbReference type="ARBA" id="ARBA00022694"/>
    </source>
</evidence>
<keyword evidence="6 8" id="KW-0539">Nucleus</keyword>
<dbReference type="NCBIfam" id="NF011465">
    <property type="entry name" value="PRK14886.1-1"/>
    <property type="match status" value="1"/>
</dbReference>
<reference evidence="9 10" key="1">
    <citation type="submission" date="2014-02" db="EMBL/GenBank/DDBJ databases">
        <title>Single nucleus genome sequencing reveals high similarity among nuclei of an endomycorrhizal fungus.</title>
        <authorList>
            <person name="Lin K."/>
            <person name="Geurts R."/>
            <person name="Zhang Z."/>
            <person name="Limpens E."/>
            <person name="Saunders D.G."/>
            <person name="Mu D."/>
            <person name="Pang E."/>
            <person name="Cao H."/>
            <person name="Cha H."/>
            <person name="Lin T."/>
            <person name="Zhou Q."/>
            <person name="Shang Y."/>
            <person name="Li Y."/>
            <person name="Ivanov S."/>
            <person name="Sharma T."/>
            <person name="Velzen R.V."/>
            <person name="Ruijter N.D."/>
            <person name="Aanen D.K."/>
            <person name="Win J."/>
            <person name="Kamoun S."/>
            <person name="Bisseling T."/>
            <person name="Huang S."/>
        </authorList>
    </citation>
    <scope>NUCLEOTIDE SEQUENCE [LARGE SCALE GENOMIC DNA]</scope>
    <source>
        <strain evidence="10">DAOM197198w</strain>
    </source>
</reference>
<comment type="similarity">
    <text evidence="2 8">Belongs to the CGI121/TPRKB family.</text>
</comment>
<dbReference type="OMA" id="IVCRMST"/>
<keyword evidence="5" id="KW-0819">tRNA processing</keyword>
<evidence type="ECO:0000313" key="10">
    <source>
        <dbReference type="Proteomes" id="UP000022910"/>
    </source>
</evidence>
<dbReference type="GO" id="GO:0005634">
    <property type="term" value="C:nucleus"/>
    <property type="evidence" value="ECO:0007669"/>
    <property type="project" value="UniProtKB-SubCell"/>
</dbReference>
<dbReference type="Gene3D" id="3.30.2380.10">
    <property type="entry name" value="CGI121/TPRKB"/>
    <property type="match status" value="1"/>
</dbReference>
<dbReference type="STRING" id="1432141.A0A015LAG7"/>
<dbReference type="GO" id="GO:0005829">
    <property type="term" value="C:cytosol"/>
    <property type="evidence" value="ECO:0007669"/>
    <property type="project" value="TreeGrafter"/>
</dbReference>
<dbReference type="PANTHER" id="PTHR15840">
    <property type="entry name" value="CGI-121 FAMILY MEMBER"/>
    <property type="match status" value="1"/>
</dbReference>
<dbReference type="GO" id="GO:0002949">
    <property type="term" value="P:tRNA threonylcarbamoyladenosine modification"/>
    <property type="evidence" value="ECO:0007669"/>
    <property type="project" value="TreeGrafter"/>
</dbReference>
<sequence length="176" mass="19813">MQSFTLEPFPTRGQIHILLYKNVSNAAELRKRLLSHDQELSYAFIDAKMVLDKFQLLVATNDAVQHELNSSLKTHNVHSEIVYSLSPTTNISESLRRFGISDSSTSIVVVKVGGNSEEARSHLSTLIHGEECDIKDFSNFVDISRIKKYYKIDDKINDQNEMLDIIVGSIAIKSVS</sequence>
<name>A0A015LAG7_RHIIW</name>
<comment type="function">
    <text evidence="7">Component of the EKC/KEOPS complex that is required for the formation of a threonylcarbamoyl group on adenosine at position 37 (t(6)A37) in tRNAs that read codons beginning with adenine. The complex is probably involved in the transfer of the threonylcarbamoyl moiety of threonylcarbamoyl-AMP (TC-AMP) to the N6 group of A37. CGI121 acts as an allosteric effector that regulates the t(6)A activity of the complex. The EKC/KEOPS complex also promotes both telomere uncapping and telomere elongation. The complex is required for efficient recruitment of transcriptional coactivators. CGI121 is not required for tRNA modification.</text>
</comment>
<gene>
    <name evidence="9" type="ORF">RirG_258410</name>
</gene>